<keyword evidence="1 5" id="KW-0349">Heme</keyword>
<dbReference type="OrthoDB" id="338827at2"/>
<evidence type="ECO:0000313" key="10">
    <source>
        <dbReference type="Proteomes" id="UP000184170"/>
    </source>
</evidence>
<evidence type="ECO:0000259" key="8">
    <source>
        <dbReference type="PROSITE" id="PS51007"/>
    </source>
</evidence>
<dbReference type="InterPro" id="IPR011050">
    <property type="entry name" value="Pectin_lyase_fold/virulence"/>
</dbReference>
<dbReference type="RefSeq" id="WP_073272961.1">
    <property type="nucleotide sequence ID" value="NZ_FQVA01000001.1"/>
</dbReference>
<feature type="compositionally biased region" description="Basic and acidic residues" evidence="6">
    <location>
        <begin position="510"/>
        <end position="528"/>
    </location>
</feature>
<accession>A0A1M4YTU2</accession>
<dbReference type="Pfam" id="PF05048">
    <property type="entry name" value="NosD"/>
    <property type="match status" value="1"/>
</dbReference>
<evidence type="ECO:0000256" key="5">
    <source>
        <dbReference type="PROSITE-ProRule" id="PRU00433"/>
    </source>
</evidence>
<dbReference type="SUPFAM" id="SSF51126">
    <property type="entry name" value="Pectin lyase-like"/>
    <property type="match status" value="1"/>
</dbReference>
<dbReference type="Proteomes" id="UP000184170">
    <property type="component" value="Unassembled WGS sequence"/>
</dbReference>
<dbReference type="InterPro" id="IPR009056">
    <property type="entry name" value="Cyt_c-like_dom"/>
</dbReference>
<evidence type="ECO:0000256" key="1">
    <source>
        <dbReference type="ARBA" id="ARBA00022617"/>
    </source>
</evidence>
<dbReference type="EMBL" id="FQVA01000001">
    <property type="protein sequence ID" value="SHF09254.1"/>
    <property type="molecule type" value="Genomic_DNA"/>
</dbReference>
<dbReference type="SMART" id="SM00710">
    <property type="entry name" value="PbH1"/>
    <property type="match status" value="6"/>
</dbReference>
<organism evidence="9 10">
    <name type="scientific">Microbulbifer donghaiensis</name>
    <dbReference type="NCBI Taxonomy" id="494016"/>
    <lineage>
        <taxon>Bacteria</taxon>
        <taxon>Pseudomonadati</taxon>
        <taxon>Pseudomonadota</taxon>
        <taxon>Gammaproteobacteria</taxon>
        <taxon>Cellvibrionales</taxon>
        <taxon>Microbulbiferaceae</taxon>
        <taxon>Microbulbifer</taxon>
    </lineage>
</organism>
<dbReference type="InterPro" id="IPR012334">
    <property type="entry name" value="Pectin_lyas_fold"/>
</dbReference>
<feature type="chain" id="PRO_5012635215" evidence="7">
    <location>
        <begin position="20"/>
        <end position="528"/>
    </location>
</feature>
<dbReference type="PANTHER" id="PTHR22990">
    <property type="entry name" value="F-BOX ONLY PROTEIN"/>
    <property type="match status" value="1"/>
</dbReference>
<proteinExistence type="predicted"/>
<dbReference type="AlphaFoldDB" id="A0A1M4YTU2"/>
<dbReference type="InterPro" id="IPR006626">
    <property type="entry name" value="PbH1"/>
</dbReference>
<dbReference type="Gene3D" id="2.160.20.10">
    <property type="entry name" value="Single-stranded right-handed beta-helix, Pectin lyase-like"/>
    <property type="match status" value="1"/>
</dbReference>
<evidence type="ECO:0000256" key="3">
    <source>
        <dbReference type="ARBA" id="ARBA00022737"/>
    </source>
</evidence>
<dbReference type="Gene3D" id="1.10.760.10">
    <property type="entry name" value="Cytochrome c-like domain"/>
    <property type="match status" value="1"/>
</dbReference>
<evidence type="ECO:0000256" key="6">
    <source>
        <dbReference type="SAM" id="MobiDB-lite"/>
    </source>
</evidence>
<evidence type="ECO:0000256" key="2">
    <source>
        <dbReference type="ARBA" id="ARBA00022723"/>
    </source>
</evidence>
<dbReference type="SUPFAM" id="SSF46626">
    <property type="entry name" value="Cytochrome c"/>
    <property type="match status" value="1"/>
</dbReference>
<dbReference type="InterPro" id="IPR051550">
    <property type="entry name" value="SCF-Subunits/Alg-Epimerases"/>
</dbReference>
<keyword evidence="10" id="KW-1185">Reference proteome</keyword>
<feature type="domain" description="Cytochrome c" evidence="8">
    <location>
        <begin position="421"/>
        <end position="502"/>
    </location>
</feature>
<dbReference type="InterPro" id="IPR022442">
    <property type="entry name" value="SO_2930-like_dom"/>
</dbReference>
<dbReference type="PROSITE" id="PS51007">
    <property type="entry name" value="CYTC"/>
    <property type="match status" value="1"/>
</dbReference>
<evidence type="ECO:0000256" key="7">
    <source>
        <dbReference type="SAM" id="SignalP"/>
    </source>
</evidence>
<sequence length="528" mass="56627">MANKFVTAVAALGLLAAGAYVGKQWGQDNSHTIIGDADRFTSESSAAALSGSARFDSSVGASGAGQVWEVKDGDSIQKAVSEAAPGDVIRVYPGTYSETVYIDKDDIQLTGVVVDGQWPVMEGLKKLNDAILYSGNNITVENFRIQHYKGNAVMGQAGNNFLIRNNHVIDTGVYGIFPQLGKNGLISHNILSGIEDAAIYVGMCDNIHVSHNEVFDSVAGIEIENTRDSIVENNYVHDNTGGVLVFITPGLPIKDTVNTIVRNNFIVNNNTANFGAVGSIVAGVPAGTGILNMAGDKTTIEGNVISGNKNIGILITDHHNAPNLTLDPESDPSSDEVAILNNFMFDNGTDPIPEIKALKALSLTTGPVEILNVGESKNSCILDRNQYPTTGLDSYGTCGFSDTAEVITFLLDEPAPKREIAAEDMGKSAYYGVCAGCHAYNVRMIGPPTQIIQALYMDNPEGIVEYITNPTKKREDYPAMPPQNYLSEEVRMAAAKYMLQVRGHQVISENDEKMEKDQAKARELSGKG</sequence>
<protein>
    <submittedName>
        <fullName evidence="9">Parallel beta-helix repeat-containing protein</fullName>
    </submittedName>
</protein>
<keyword evidence="7" id="KW-0732">Signal</keyword>
<keyword evidence="4 5" id="KW-0408">Iron</keyword>
<name>A0A1M4YTU2_9GAMM</name>
<dbReference type="InterPro" id="IPR036909">
    <property type="entry name" value="Cyt_c-like_dom_sf"/>
</dbReference>
<dbReference type="PANTHER" id="PTHR22990:SF15">
    <property type="entry name" value="F-BOX ONLY PROTEIN 10"/>
    <property type="match status" value="1"/>
</dbReference>
<dbReference type="InterPro" id="IPR007742">
    <property type="entry name" value="NosD_dom"/>
</dbReference>
<dbReference type="STRING" id="494016.SAMN04487965_1347"/>
<reference evidence="10" key="1">
    <citation type="submission" date="2016-11" db="EMBL/GenBank/DDBJ databases">
        <authorList>
            <person name="Varghese N."/>
            <person name="Submissions S."/>
        </authorList>
    </citation>
    <scope>NUCLEOTIDE SEQUENCE [LARGE SCALE GENOMIC DNA]</scope>
    <source>
        <strain evidence="10">CGMCC 1.7063</strain>
    </source>
</reference>
<keyword evidence="2 5" id="KW-0479">Metal-binding</keyword>
<keyword evidence="3" id="KW-0677">Repeat</keyword>
<dbReference type="GO" id="GO:0009055">
    <property type="term" value="F:electron transfer activity"/>
    <property type="evidence" value="ECO:0007669"/>
    <property type="project" value="InterPro"/>
</dbReference>
<dbReference type="GO" id="GO:0046872">
    <property type="term" value="F:metal ion binding"/>
    <property type="evidence" value="ECO:0007669"/>
    <property type="project" value="UniProtKB-KW"/>
</dbReference>
<feature type="signal peptide" evidence="7">
    <location>
        <begin position="1"/>
        <end position="19"/>
    </location>
</feature>
<gene>
    <name evidence="9" type="ORF">SAMN04487965_1347</name>
</gene>
<evidence type="ECO:0000256" key="4">
    <source>
        <dbReference type="ARBA" id="ARBA00023004"/>
    </source>
</evidence>
<dbReference type="GO" id="GO:0020037">
    <property type="term" value="F:heme binding"/>
    <property type="evidence" value="ECO:0007669"/>
    <property type="project" value="InterPro"/>
</dbReference>
<dbReference type="NCBIfam" id="TIGR03805">
    <property type="entry name" value="beta_helix_1"/>
    <property type="match status" value="1"/>
</dbReference>
<evidence type="ECO:0000313" key="9">
    <source>
        <dbReference type="EMBL" id="SHF09254.1"/>
    </source>
</evidence>
<feature type="region of interest" description="Disordered" evidence="6">
    <location>
        <begin position="508"/>
        <end position="528"/>
    </location>
</feature>